<keyword evidence="2" id="KW-0378">Hydrolase</keyword>
<dbReference type="Proteomes" id="UP000220922">
    <property type="component" value="Unassembled WGS sequence"/>
</dbReference>
<dbReference type="SUPFAM" id="SSF56281">
    <property type="entry name" value="Metallo-hydrolase/oxidoreductase"/>
    <property type="match status" value="1"/>
</dbReference>
<gene>
    <name evidence="2" type="ORF">A9Q02_01440</name>
</gene>
<proteinExistence type="predicted"/>
<dbReference type="InterPro" id="IPR001279">
    <property type="entry name" value="Metallo-B-lactamas"/>
</dbReference>
<keyword evidence="3" id="KW-1185">Reference proteome</keyword>
<dbReference type="EMBL" id="LYXE01000063">
    <property type="protein sequence ID" value="PDV99902.1"/>
    <property type="molecule type" value="Genomic_DNA"/>
</dbReference>
<dbReference type="OrthoDB" id="9761531at2"/>
<dbReference type="InterPro" id="IPR050855">
    <property type="entry name" value="NDM-1-like"/>
</dbReference>
<dbReference type="SMART" id="SM00849">
    <property type="entry name" value="Lactamase_B"/>
    <property type="match status" value="1"/>
</dbReference>
<evidence type="ECO:0000313" key="2">
    <source>
        <dbReference type="EMBL" id="PDV99902.1"/>
    </source>
</evidence>
<sequence>MSGEPITRFETAGGVRIYRLPLQVFPSLRAYAHLVIDGSYVALIDTGSGQGQSNADLEEGFVRLRREWNEAITWGDLSRVIITHAHIDHHGGLNLVRSLTDAPVAIHELDRRVLVHHEERLALTRFRLGIFLRRAGVGEERRQRLLRMYSGGKDLFRSEPVETVLRDGDLLDERFRVIHVPGHCPGQVCLQFDDVLFTADHVLPGVAIFLAPESLTASTGVDHFLQSLQKVRATSGVRLCLGGHDRPIHDLEAAVNTITSIQQRRIERIYEACIEPISIGGLTEMLYPGIGSYDELLALQKVGAYIEYLDQRGMLAIANLDEVAEDELGVPRYIAA</sequence>
<comment type="caution">
    <text evidence="2">The sequence shown here is derived from an EMBL/GenBank/DDBJ whole genome shotgun (WGS) entry which is preliminary data.</text>
</comment>
<dbReference type="Gene3D" id="3.60.15.10">
    <property type="entry name" value="Ribonuclease Z/Hydroxyacylglutathione hydrolase-like"/>
    <property type="match status" value="1"/>
</dbReference>
<dbReference type="GO" id="GO:0016787">
    <property type="term" value="F:hydrolase activity"/>
    <property type="evidence" value="ECO:0007669"/>
    <property type="project" value="UniProtKB-KW"/>
</dbReference>
<protein>
    <submittedName>
        <fullName evidence="2">MBL fold metallo-hydrolase</fullName>
    </submittedName>
</protein>
<accession>A0A2H3KP46</accession>
<dbReference type="RefSeq" id="WP_097651666.1">
    <property type="nucleotide sequence ID" value="NZ_LYXE01000063.1"/>
</dbReference>
<reference evidence="2 3" key="1">
    <citation type="submission" date="2016-05" db="EMBL/GenBank/DDBJ databases">
        <authorList>
            <person name="Lavstsen T."/>
            <person name="Jespersen J.S."/>
        </authorList>
    </citation>
    <scope>NUCLEOTIDE SEQUENCE [LARGE SCALE GENOMIC DNA]</scope>
    <source>
        <strain evidence="2 3">B7-9</strain>
    </source>
</reference>
<dbReference type="PANTHER" id="PTHR42951">
    <property type="entry name" value="METALLO-BETA-LACTAMASE DOMAIN-CONTAINING"/>
    <property type="match status" value="1"/>
</dbReference>
<dbReference type="AlphaFoldDB" id="A0A2H3KP46"/>
<evidence type="ECO:0000313" key="3">
    <source>
        <dbReference type="Proteomes" id="UP000220922"/>
    </source>
</evidence>
<dbReference type="Pfam" id="PF00753">
    <property type="entry name" value="Lactamase_B"/>
    <property type="match status" value="1"/>
</dbReference>
<feature type="domain" description="Metallo-beta-lactamase" evidence="1">
    <location>
        <begin position="29"/>
        <end position="244"/>
    </location>
</feature>
<name>A0A2H3KP46_9CHLR</name>
<organism evidence="2 3">
    <name type="scientific">Candidatus Chloroploca asiatica</name>
    <dbReference type="NCBI Taxonomy" id="1506545"/>
    <lineage>
        <taxon>Bacteria</taxon>
        <taxon>Bacillati</taxon>
        <taxon>Chloroflexota</taxon>
        <taxon>Chloroflexia</taxon>
        <taxon>Chloroflexales</taxon>
        <taxon>Chloroflexineae</taxon>
        <taxon>Oscillochloridaceae</taxon>
        <taxon>Candidatus Chloroploca</taxon>
    </lineage>
</organism>
<dbReference type="PANTHER" id="PTHR42951:SF14">
    <property type="entry name" value="METALLO-BETA-LACTAMASE SUPERFAMILY PROTEIN"/>
    <property type="match status" value="1"/>
</dbReference>
<dbReference type="InterPro" id="IPR036866">
    <property type="entry name" value="RibonucZ/Hydroxyglut_hydro"/>
</dbReference>
<evidence type="ECO:0000259" key="1">
    <source>
        <dbReference type="SMART" id="SM00849"/>
    </source>
</evidence>